<reference evidence="2" key="1">
    <citation type="submission" date="2025-08" db="UniProtKB">
        <authorList>
            <consortium name="Ensembl"/>
        </authorList>
    </citation>
    <scope>IDENTIFICATION</scope>
</reference>
<evidence type="ECO:0000313" key="3">
    <source>
        <dbReference type="Proteomes" id="UP000694560"/>
    </source>
</evidence>
<name>A0A8C5X8J1_9PASS</name>
<keyword evidence="3" id="KW-1185">Reference proteome</keyword>
<dbReference type="OrthoDB" id="8781591at2759"/>
<organism evidence="2 3">
    <name type="scientific">Malurus cyaneus samueli</name>
    <dbReference type="NCBI Taxonomy" id="2593467"/>
    <lineage>
        <taxon>Eukaryota</taxon>
        <taxon>Metazoa</taxon>
        <taxon>Chordata</taxon>
        <taxon>Craniata</taxon>
        <taxon>Vertebrata</taxon>
        <taxon>Euteleostomi</taxon>
        <taxon>Archelosauria</taxon>
        <taxon>Archosauria</taxon>
        <taxon>Dinosauria</taxon>
        <taxon>Saurischia</taxon>
        <taxon>Theropoda</taxon>
        <taxon>Coelurosauria</taxon>
        <taxon>Aves</taxon>
        <taxon>Neognathae</taxon>
        <taxon>Neoaves</taxon>
        <taxon>Telluraves</taxon>
        <taxon>Australaves</taxon>
        <taxon>Passeriformes</taxon>
        <taxon>Meliphagoidea</taxon>
        <taxon>Maluridae</taxon>
        <taxon>Malurus</taxon>
    </lineage>
</organism>
<protein>
    <submittedName>
        <fullName evidence="2">Uncharacterized protein</fullName>
    </submittedName>
</protein>
<dbReference type="AlphaFoldDB" id="A0A8C5X8J1"/>
<sequence length="123" mass="13851">MEVPGTLWVASVGALWLQLSTWAGIFCLWMLRWTLHKKMDQDPSNSGVLVRILVKELERVSATPQGCLRAGLAPLCQGLGLNSASNRIWHPHLSFKVILYIINCAFQSISPPCFIFTLFQRHC</sequence>
<dbReference type="Proteomes" id="UP000694560">
    <property type="component" value="Unplaced"/>
</dbReference>
<dbReference type="Ensembl" id="ENSMCST00000018915.1">
    <property type="protein sequence ID" value="ENSMCSP00000018451.1"/>
    <property type="gene ID" value="ENSMCSG00000012958.1"/>
</dbReference>
<accession>A0A8C5X8J1</accession>
<keyword evidence="1" id="KW-1133">Transmembrane helix</keyword>
<keyword evidence="1" id="KW-0812">Transmembrane</keyword>
<proteinExistence type="predicted"/>
<evidence type="ECO:0000313" key="2">
    <source>
        <dbReference type="Ensembl" id="ENSMCSP00000018451.1"/>
    </source>
</evidence>
<feature type="transmembrane region" description="Helical" evidence="1">
    <location>
        <begin position="6"/>
        <end position="31"/>
    </location>
</feature>
<keyword evidence="1" id="KW-0472">Membrane</keyword>
<reference evidence="2" key="2">
    <citation type="submission" date="2025-09" db="UniProtKB">
        <authorList>
            <consortium name="Ensembl"/>
        </authorList>
    </citation>
    <scope>IDENTIFICATION</scope>
</reference>
<evidence type="ECO:0000256" key="1">
    <source>
        <dbReference type="SAM" id="Phobius"/>
    </source>
</evidence>
<feature type="transmembrane region" description="Helical" evidence="1">
    <location>
        <begin position="97"/>
        <end position="119"/>
    </location>
</feature>